<dbReference type="EMBL" id="MFQR01000038">
    <property type="protein sequence ID" value="OGH84200.1"/>
    <property type="molecule type" value="Genomic_DNA"/>
</dbReference>
<dbReference type="Proteomes" id="UP000177803">
    <property type="component" value="Unassembled WGS sequence"/>
</dbReference>
<comment type="caution">
    <text evidence="2">The sequence shown here is derived from an EMBL/GenBank/DDBJ whole genome shotgun (WGS) entry which is preliminary data.</text>
</comment>
<name>A0A1F6NKB4_9BACT</name>
<protein>
    <recommendedName>
        <fullName evidence="1">Nudix hydrolase domain-containing protein</fullName>
    </recommendedName>
</protein>
<dbReference type="CDD" id="cd02883">
    <property type="entry name" value="NUDIX_Hydrolase"/>
    <property type="match status" value="1"/>
</dbReference>
<dbReference type="Gene3D" id="3.90.79.10">
    <property type="entry name" value="Nucleoside Triphosphate Pyrophosphohydrolase"/>
    <property type="match status" value="1"/>
</dbReference>
<feature type="domain" description="Nudix hydrolase" evidence="1">
    <location>
        <begin position="4"/>
        <end position="142"/>
    </location>
</feature>
<organism evidence="2 3">
    <name type="scientific">Candidatus Magasanikbacteria bacterium RIFOXYA2_FULL_44_8</name>
    <dbReference type="NCBI Taxonomy" id="1798696"/>
    <lineage>
        <taxon>Bacteria</taxon>
        <taxon>Candidatus Magasanikiibacteriota</taxon>
    </lineage>
</organism>
<accession>A0A1F6NKB4</accession>
<proteinExistence type="predicted"/>
<reference evidence="2 3" key="1">
    <citation type="journal article" date="2016" name="Nat. Commun.">
        <title>Thousands of microbial genomes shed light on interconnected biogeochemical processes in an aquifer system.</title>
        <authorList>
            <person name="Anantharaman K."/>
            <person name="Brown C.T."/>
            <person name="Hug L.A."/>
            <person name="Sharon I."/>
            <person name="Castelle C.J."/>
            <person name="Probst A.J."/>
            <person name="Thomas B.C."/>
            <person name="Singh A."/>
            <person name="Wilkins M.J."/>
            <person name="Karaoz U."/>
            <person name="Brodie E.L."/>
            <person name="Williams K.H."/>
            <person name="Hubbard S.S."/>
            <person name="Banfield J.F."/>
        </authorList>
    </citation>
    <scope>NUCLEOTIDE SEQUENCE [LARGE SCALE GENOMIC DNA]</scope>
</reference>
<dbReference type="SUPFAM" id="SSF55811">
    <property type="entry name" value="Nudix"/>
    <property type="match status" value="1"/>
</dbReference>
<evidence type="ECO:0000259" key="1">
    <source>
        <dbReference type="PROSITE" id="PS51462"/>
    </source>
</evidence>
<dbReference type="PROSITE" id="PS51462">
    <property type="entry name" value="NUDIX"/>
    <property type="match status" value="1"/>
</dbReference>
<dbReference type="InterPro" id="IPR000086">
    <property type="entry name" value="NUDIX_hydrolase_dom"/>
</dbReference>
<sequence>MEGVMLEGVALFIFNSLGQAYLIREQRSKPFIGKKAGMLSIPMETMKGGELPAEATRRLLCEEVGVRGAVALYCIGSSYFEPVDHPEGVVYRIYCFRTVCDGSMIVGPQDLEDVAPYGWMHLEDVAKLGDHGRRELPQLVKIVQGG</sequence>
<dbReference type="InterPro" id="IPR015797">
    <property type="entry name" value="NUDIX_hydrolase-like_dom_sf"/>
</dbReference>
<dbReference type="AlphaFoldDB" id="A0A1F6NKB4"/>
<gene>
    <name evidence="2" type="ORF">A2261_03570</name>
</gene>
<dbReference type="Pfam" id="PF00293">
    <property type="entry name" value="NUDIX"/>
    <property type="match status" value="1"/>
</dbReference>
<evidence type="ECO:0000313" key="2">
    <source>
        <dbReference type="EMBL" id="OGH84200.1"/>
    </source>
</evidence>
<evidence type="ECO:0000313" key="3">
    <source>
        <dbReference type="Proteomes" id="UP000177803"/>
    </source>
</evidence>